<keyword evidence="2" id="KW-1185">Reference proteome</keyword>
<comment type="caution">
    <text evidence="1">The sequence shown here is derived from an EMBL/GenBank/DDBJ whole genome shotgun (WGS) entry which is preliminary data.</text>
</comment>
<gene>
    <name evidence="1" type="ORF">RPERSI_LOCUS6535</name>
</gene>
<sequence>MTWSPDHDYTLYRNDYQKFVNEIAGRNIKAYRKTNALGTALEFGEDGFTPAKVRGGDYEFSKVLAKILNPPPPEEERKAEFKKYFGNIPENKVEEFLNEVLESVSASDRGEDSTTSQFYVFPFQTKKVTGGVRGGSMEVQVPSGVEKGKKPRFKDLVPYNDANDGSEIKTRILACIPNYEIKQAVKKYTRKTSSYKEGDKEVVLEEYNETISESEISDDSDKRTNV</sequence>
<dbReference type="EMBL" id="CAJVQC010010440">
    <property type="protein sequence ID" value="CAG8616671.1"/>
    <property type="molecule type" value="Genomic_DNA"/>
</dbReference>
<protein>
    <submittedName>
        <fullName evidence="1">17080_t:CDS:1</fullName>
    </submittedName>
</protein>
<evidence type="ECO:0000313" key="1">
    <source>
        <dbReference type="EMBL" id="CAG8616671.1"/>
    </source>
</evidence>
<reference evidence="1" key="1">
    <citation type="submission" date="2021-06" db="EMBL/GenBank/DDBJ databases">
        <authorList>
            <person name="Kallberg Y."/>
            <person name="Tangrot J."/>
            <person name="Rosling A."/>
        </authorList>
    </citation>
    <scope>NUCLEOTIDE SEQUENCE</scope>
    <source>
        <strain evidence="1">MA461A</strain>
    </source>
</reference>
<evidence type="ECO:0000313" key="2">
    <source>
        <dbReference type="Proteomes" id="UP000789920"/>
    </source>
</evidence>
<proteinExistence type="predicted"/>
<accession>A0ACA9MWL9</accession>
<name>A0ACA9MWL9_9GLOM</name>
<organism evidence="1 2">
    <name type="scientific">Racocetra persica</name>
    <dbReference type="NCBI Taxonomy" id="160502"/>
    <lineage>
        <taxon>Eukaryota</taxon>
        <taxon>Fungi</taxon>
        <taxon>Fungi incertae sedis</taxon>
        <taxon>Mucoromycota</taxon>
        <taxon>Glomeromycotina</taxon>
        <taxon>Glomeromycetes</taxon>
        <taxon>Diversisporales</taxon>
        <taxon>Gigasporaceae</taxon>
        <taxon>Racocetra</taxon>
    </lineage>
</organism>
<dbReference type="Proteomes" id="UP000789920">
    <property type="component" value="Unassembled WGS sequence"/>
</dbReference>